<proteinExistence type="predicted"/>
<dbReference type="Gene3D" id="3.50.50.60">
    <property type="entry name" value="FAD/NAD(P)-binding domain"/>
    <property type="match status" value="1"/>
</dbReference>
<dbReference type="EMBL" id="BAABHO010000008">
    <property type="protein sequence ID" value="GAA4781785.1"/>
    <property type="molecule type" value="Genomic_DNA"/>
</dbReference>
<evidence type="ECO:0000313" key="2">
    <source>
        <dbReference type="EMBL" id="GAA4781785.1"/>
    </source>
</evidence>
<dbReference type="InterPro" id="IPR006076">
    <property type="entry name" value="FAD-dep_OxRdtase"/>
</dbReference>
<sequence>MDVMDVAVVGAGPTGLVSAVGLARRGHRVALVDNDPGPASEERWERRGVMQFHHPHAFRPQAVAVLSGEVPDAVRAMVARGAEPIDRTGTVATTGGVVPAGAGLRSRRMVVERELRRVAEREPGVTTVLGRADAVLADRGRARGVRVGDRRLDADLVLLATGRAGHLADDLRAPGESADCGVAYVSRQYRLRPGAAFPPMGFPVLEFAGHDGYAAVVFPHDDGVFSALIARPVTDARLTALRHEAAWEAAARAVPLLATWTDPGRAVPVTPVLPGGRLHNTYRGQLDPDGRVPLPGLVFLGDAVCTTNPTAGRGIATSLMQVERLLALLDEHPADAADAVLALDAWCTERIRPWYEDHLAVDAAQLDRWAGVDVDPARPPTSDLVAAAAQVDPSLMPVVGPYLDMSALPATLTAVHPRVQEIYASGWRPGFVRGPTVDELAELVAASSGPAATAFA</sequence>
<dbReference type="SUPFAM" id="SSF51905">
    <property type="entry name" value="FAD/NAD(P)-binding domain"/>
    <property type="match status" value="1"/>
</dbReference>
<evidence type="ECO:0000259" key="1">
    <source>
        <dbReference type="Pfam" id="PF01266"/>
    </source>
</evidence>
<reference evidence="3" key="1">
    <citation type="journal article" date="2019" name="Int. J. Syst. Evol. Microbiol.">
        <title>The Global Catalogue of Microorganisms (GCM) 10K type strain sequencing project: providing services to taxonomists for standard genome sequencing and annotation.</title>
        <authorList>
            <consortium name="The Broad Institute Genomics Platform"/>
            <consortium name="The Broad Institute Genome Sequencing Center for Infectious Disease"/>
            <person name="Wu L."/>
            <person name="Ma J."/>
        </authorList>
    </citation>
    <scope>NUCLEOTIDE SEQUENCE [LARGE SCALE GENOMIC DNA]</scope>
    <source>
        <strain evidence="3">JCM 17979</strain>
    </source>
</reference>
<dbReference type="PRINTS" id="PR00420">
    <property type="entry name" value="RNGMNOXGNASE"/>
</dbReference>
<comment type="caution">
    <text evidence="2">The sequence shown here is derived from an EMBL/GenBank/DDBJ whole genome shotgun (WGS) entry which is preliminary data.</text>
</comment>
<organism evidence="2 3">
    <name type="scientific">Actinomycetospora chlora</name>
    <dbReference type="NCBI Taxonomy" id="663608"/>
    <lineage>
        <taxon>Bacteria</taxon>
        <taxon>Bacillati</taxon>
        <taxon>Actinomycetota</taxon>
        <taxon>Actinomycetes</taxon>
        <taxon>Pseudonocardiales</taxon>
        <taxon>Pseudonocardiaceae</taxon>
        <taxon>Actinomycetospora</taxon>
    </lineage>
</organism>
<dbReference type="Pfam" id="PF01266">
    <property type="entry name" value="DAO"/>
    <property type="match status" value="1"/>
</dbReference>
<dbReference type="InterPro" id="IPR036188">
    <property type="entry name" value="FAD/NAD-bd_sf"/>
</dbReference>
<protein>
    <submittedName>
        <fullName evidence="2">FAD-dependent oxidoreductase</fullName>
    </submittedName>
</protein>
<gene>
    <name evidence="2" type="ORF">GCM10023200_14020</name>
</gene>
<dbReference type="Proteomes" id="UP001500928">
    <property type="component" value="Unassembled WGS sequence"/>
</dbReference>
<accession>A0ABP9AI52</accession>
<keyword evidence="3" id="KW-1185">Reference proteome</keyword>
<evidence type="ECO:0000313" key="3">
    <source>
        <dbReference type="Proteomes" id="UP001500928"/>
    </source>
</evidence>
<feature type="domain" description="FAD dependent oxidoreductase" evidence="1">
    <location>
        <begin position="5"/>
        <end position="96"/>
    </location>
</feature>
<name>A0ABP9AI52_9PSEU</name>